<proteinExistence type="predicted"/>
<organism evidence="1 2">
    <name type="scientific">Cercophora newfieldiana</name>
    <dbReference type="NCBI Taxonomy" id="92897"/>
    <lineage>
        <taxon>Eukaryota</taxon>
        <taxon>Fungi</taxon>
        <taxon>Dikarya</taxon>
        <taxon>Ascomycota</taxon>
        <taxon>Pezizomycotina</taxon>
        <taxon>Sordariomycetes</taxon>
        <taxon>Sordariomycetidae</taxon>
        <taxon>Sordariales</taxon>
        <taxon>Lasiosphaeriaceae</taxon>
        <taxon>Cercophora</taxon>
    </lineage>
</organism>
<gene>
    <name evidence="1" type="ORF">B0T16DRAFT_423355</name>
</gene>
<evidence type="ECO:0000313" key="2">
    <source>
        <dbReference type="Proteomes" id="UP001174936"/>
    </source>
</evidence>
<protein>
    <submittedName>
        <fullName evidence="1">Uncharacterized protein</fullName>
    </submittedName>
</protein>
<dbReference type="AlphaFoldDB" id="A0AA39XUW7"/>
<accession>A0AA39XUW7</accession>
<dbReference type="EMBL" id="JAULSV010000007">
    <property type="protein sequence ID" value="KAK0639540.1"/>
    <property type="molecule type" value="Genomic_DNA"/>
</dbReference>
<comment type="caution">
    <text evidence="1">The sequence shown here is derived from an EMBL/GenBank/DDBJ whole genome shotgun (WGS) entry which is preliminary data.</text>
</comment>
<dbReference type="Proteomes" id="UP001174936">
    <property type="component" value="Unassembled WGS sequence"/>
</dbReference>
<sequence length="228" mass="26443">MSSQPGTWPALWDHIDESNTTVSLHNPWPENPLVILNHIVVPKDATKDTEQKIQRLLQQHAMTAIFKPSKWGSGLDAPLFQIMRLDSPDIRSCTPDLDQRAITTLLDCPVVERYLMMFVDSLSNDERALDYAGFIKVVAPCLAVSERETKKLILSPEDPRRYRARTRKIQWLQDPERVTVKDQIWIFYHILYLFQEAGRGFCPFMRIHVAADQREHSSRRFNGRITTT</sequence>
<evidence type="ECO:0000313" key="1">
    <source>
        <dbReference type="EMBL" id="KAK0639540.1"/>
    </source>
</evidence>
<reference evidence="1" key="1">
    <citation type="submission" date="2023-06" db="EMBL/GenBank/DDBJ databases">
        <title>Genome-scale phylogeny and comparative genomics of the fungal order Sordariales.</title>
        <authorList>
            <consortium name="Lawrence Berkeley National Laboratory"/>
            <person name="Hensen N."/>
            <person name="Bonometti L."/>
            <person name="Westerberg I."/>
            <person name="Brannstrom I.O."/>
            <person name="Guillou S."/>
            <person name="Cros-Aarteil S."/>
            <person name="Calhoun S."/>
            <person name="Haridas S."/>
            <person name="Kuo A."/>
            <person name="Mondo S."/>
            <person name="Pangilinan J."/>
            <person name="Riley R."/>
            <person name="Labutti K."/>
            <person name="Andreopoulos B."/>
            <person name="Lipzen A."/>
            <person name="Chen C."/>
            <person name="Yanf M."/>
            <person name="Daum C."/>
            <person name="Ng V."/>
            <person name="Clum A."/>
            <person name="Steindorff A."/>
            <person name="Ohm R."/>
            <person name="Martin F."/>
            <person name="Silar P."/>
            <person name="Natvig D."/>
            <person name="Lalanne C."/>
            <person name="Gautier V."/>
            <person name="Ament-Velasquez S.L."/>
            <person name="Kruys A."/>
            <person name="Hutchinson M.I."/>
            <person name="Powell A.J."/>
            <person name="Barry K."/>
            <person name="Miller A.N."/>
            <person name="Grigoriev I.V."/>
            <person name="Debuchy R."/>
            <person name="Gladieux P."/>
            <person name="Thoren M.H."/>
            <person name="Johannesson H."/>
        </authorList>
    </citation>
    <scope>NUCLEOTIDE SEQUENCE</scope>
    <source>
        <strain evidence="1">SMH2532-1</strain>
    </source>
</reference>
<keyword evidence="2" id="KW-1185">Reference proteome</keyword>
<name>A0AA39XUW7_9PEZI</name>